<evidence type="ECO:0000256" key="2">
    <source>
        <dbReference type="ARBA" id="ARBA00023134"/>
    </source>
</evidence>
<dbReference type="PaxDb" id="35128-Thaps6606"/>
<keyword evidence="4" id="KW-0472">Membrane</keyword>
<evidence type="ECO:0000313" key="7">
    <source>
        <dbReference type="EMBL" id="EED91779.1"/>
    </source>
</evidence>
<dbReference type="GO" id="GO:0042254">
    <property type="term" value="P:ribosome biogenesis"/>
    <property type="evidence" value="ECO:0007669"/>
    <property type="project" value="UniProtKB-UniRule"/>
</dbReference>
<dbReference type="Gene3D" id="3.40.50.300">
    <property type="entry name" value="P-loop containing nucleotide triphosphate hydrolases"/>
    <property type="match status" value="1"/>
</dbReference>
<dbReference type="InterPro" id="IPR006073">
    <property type="entry name" value="GTP-bd"/>
</dbReference>
<dbReference type="RefSeq" id="XP_002291672.1">
    <property type="nucleotide sequence ID" value="XM_002291636.1"/>
</dbReference>
<dbReference type="FunCoup" id="B8C4T3">
    <property type="interactions" value="70"/>
</dbReference>
<name>B8C4T3_THAPS</name>
<dbReference type="InterPro" id="IPR031167">
    <property type="entry name" value="G_OBG"/>
</dbReference>
<dbReference type="PANTHER" id="PTHR11702:SF31">
    <property type="entry name" value="MITOCHONDRIAL RIBOSOME-ASSOCIATED GTPASE 2"/>
    <property type="match status" value="1"/>
</dbReference>
<evidence type="ECO:0008006" key="9">
    <source>
        <dbReference type="Google" id="ProtNLM"/>
    </source>
</evidence>
<dbReference type="InterPro" id="IPR045086">
    <property type="entry name" value="OBG_GTPase"/>
</dbReference>
<dbReference type="HOGENOM" id="CLU_473742_0_0_1"/>
<dbReference type="GeneID" id="7446376"/>
<dbReference type="CDD" id="cd01898">
    <property type="entry name" value="Obg"/>
    <property type="match status" value="1"/>
</dbReference>
<dbReference type="PRINTS" id="PR00326">
    <property type="entry name" value="GTP1OBG"/>
</dbReference>
<organism evidence="7 8">
    <name type="scientific">Thalassiosira pseudonana</name>
    <name type="common">Marine diatom</name>
    <name type="synonym">Cyclotella nana</name>
    <dbReference type="NCBI Taxonomy" id="35128"/>
    <lineage>
        <taxon>Eukaryota</taxon>
        <taxon>Sar</taxon>
        <taxon>Stramenopiles</taxon>
        <taxon>Ochrophyta</taxon>
        <taxon>Bacillariophyta</taxon>
        <taxon>Coscinodiscophyceae</taxon>
        <taxon>Thalassiosirophycidae</taxon>
        <taxon>Thalassiosirales</taxon>
        <taxon>Thalassiosiraceae</taxon>
        <taxon>Thalassiosira</taxon>
    </lineage>
</organism>
<keyword evidence="4" id="KW-0812">Transmembrane</keyword>
<dbReference type="OMA" id="VERCHVI"/>
<dbReference type="STRING" id="35128.B8C4T3"/>
<dbReference type="InterPro" id="IPR036726">
    <property type="entry name" value="GTP1_OBG_dom_sf"/>
</dbReference>
<evidence type="ECO:0000256" key="3">
    <source>
        <dbReference type="SAM" id="MobiDB-lite"/>
    </source>
</evidence>
<dbReference type="PROSITE" id="PS51710">
    <property type="entry name" value="G_OBG"/>
    <property type="match status" value="1"/>
</dbReference>
<dbReference type="GO" id="GO:0005525">
    <property type="term" value="F:GTP binding"/>
    <property type="evidence" value="ECO:0000318"/>
    <property type="project" value="GO_Central"/>
</dbReference>
<evidence type="ECO:0000256" key="4">
    <source>
        <dbReference type="SAM" id="Phobius"/>
    </source>
</evidence>
<dbReference type="AlphaFoldDB" id="B8C4T3"/>
<dbReference type="Pfam" id="PF01926">
    <property type="entry name" value="MMR_HSR1"/>
    <property type="match status" value="1"/>
</dbReference>
<dbReference type="SUPFAM" id="SSF82051">
    <property type="entry name" value="Obg GTP-binding protein N-terminal domain"/>
    <property type="match status" value="2"/>
</dbReference>
<dbReference type="InterPro" id="IPR006169">
    <property type="entry name" value="GTP1_OBG_dom"/>
</dbReference>
<keyword evidence="1" id="KW-0547">Nucleotide-binding</keyword>
<gene>
    <name evidence="7" type="ORF">THAPSDRAFT_6606</name>
</gene>
<sequence>MTTVMAPTSTNVHSNQAVNPPINNPIDKVTLSLILLVLTLVSCSPCLLQQLLQDIQQSAIYVYVVNLVPLDVPIHLIKHALFAIAIVIVLITLAAVPEKRSNISSTALFSSVDSDASFTQTNNNTPLNPAVTPSSANTNNEYSFFDEATIYIRAGSGGQGSSTYKKGVNSQNGPPDGGNGGKGGNVVLKLDDSLNTLAGLARYAWKPNSFGGGGGAKRRGGGGSGGNASGGDASTTTRVLSFRAENGADGARQCKQGRNGKDIVVRVPPGTVVQQEIMDPNANSEDGTPTYIDQGTITHANPTLVIATGGQGGEGSALHSTLQRGVRRPRTPPQGGERKRLKLTLKVVADVALVAVPNAGKSTLLSKVTRAKPKIADYPFTTVVPNLGVWVPSNALDAFDDEEEYYEYDVDGNPIASSKSKSLILCDVPGLIAGASEGVGLGHAFLRHVERCHVILHLLDATSNKVLEEYAMINRELLNYGTGKLARMPQVVVVNKLDVAFEEGNVQAGMFKSKEELEAKLQAVMPHSRLMWISAKEGEGVDDLMERVAMFVKKVKEASATEEKKQTALAAETGED</sequence>
<dbReference type="PANTHER" id="PTHR11702">
    <property type="entry name" value="DEVELOPMENTALLY REGULATED GTP-BINDING PROTEIN-RELATED"/>
    <property type="match status" value="1"/>
</dbReference>
<dbReference type="eggNOG" id="KOG1489">
    <property type="taxonomic scope" value="Eukaryota"/>
</dbReference>
<dbReference type="EMBL" id="CM000643">
    <property type="protein sequence ID" value="EED91779.1"/>
    <property type="molecule type" value="Genomic_DNA"/>
</dbReference>
<evidence type="ECO:0000256" key="1">
    <source>
        <dbReference type="ARBA" id="ARBA00022741"/>
    </source>
</evidence>
<keyword evidence="8" id="KW-1185">Reference proteome</keyword>
<dbReference type="SUPFAM" id="SSF52540">
    <property type="entry name" value="P-loop containing nucleoside triphosphate hydrolases"/>
    <property type="match status" value="1"/>
</dbReference>
<reference evidence="7 8" key="2">
    <citation type="journal article" date="2008" name="Nature">
        <title>The Phaeodactylum genome reveals the evolutionary history of diatom genomes.</title>
        <authorList>
            <person name="Bowler C."/>
            <person name="Allen A.E."/>
            <person name="Badger J.H."/>
            <person name="Grimwood J."/>
            <person name="Jabbari K."/>
            <person name="Kuo A."/>
            <person name="Maheswari U."/>
            <person name="Martens C."/>
            <person name="Maumus F."/>
            <person name="Otillar R.P."/>
            <person name="Rayko E."/>
            <person name="Salamov A."/>
            <person name="Vandepoele K."/>
            <person name="Beszteri B."/>
            <person name="Gruber A."/>
            <person name="Heijde M."/>
            <person name="Katinka M."/>
            <person name="Mock T."/>
            <person name="Valentin K."/>
            <person name="Verret F."/>
            <person name="Berges J.A."/>
            <person name="Brownlee C."/>
            <person name="Cadoret J.P."/>
            <person name="Chiovitti A."/>
            <person name="Choi C.J."/>
            <person name="Coesel S."/>
            <person name="De Martino A."/>
            <person name="Detter J.C."/>
            <person name="Durkin C."/>
            <person name="Falciatore A."/>
            <person name="Fournet J."/>
            <person name="Haruta M."/>
            <person name="Huysman M.J."/>
            <person name="Jenkins B.D."/>
            <person name="Jiroutova K."/>
            <person name="Jorgensen R.E."/>
            <person name="Joubert Y."/>
            <person name="Kaplan A."/>
            <person name="Kroger N."/>
            <person name="Kroth P.G."/>
            <person name="La Roche J."/>
            <person name="Lindquist E."/>
            <person name="Lommer M."/>
            <person name="Martin-Jezequel V."/>
            <person name="Lopez P.J."/>
            <person name="Lucas S."/>
            <person name="Mangogna M."/>
            <person name="McGinnis K."/>
            <person name="Medlin L.K."/>
            <person name="Montsant A."/>
            <person name="Oudot-Le Secq M.P."/>
            <person name="Napoli C."/>
            <person name="Obornik M."/>
            <person name="Parker M.S."/>
            <person name="Petit J.L."/>
            <person name="Porcel B.M."/>
            <person name="Poulsen N."/>
            <person name="Robison M."/>
            <person name="Rychlewski L."/>
            <person name="Rynearson T.A."/>
            <person name="Schmutz J."/>
            <person name="Shapiro H."/>
            <person name="Siaut M."/>
            <person name="Stanley M."/>
            <person name="Sussman M.R."/>
            <person name="Taylor A.R."/>
            <person name="Vardi A."/>
            <person name="von Dassow P."/>
            <person name="Vyverman W."/>
            <person name="Willis A."/>
            <person name="Wyrwicz L.S."/>
            <person name="Rokhsar D.S."/>
            <person name="Weissenbach J."/>
            <person name="Armbrust E.V."/>
            <person name="Green B.R."/>
            <person name="Van de Peer Y."/>
            <person name="Grigoriev I.V."/>
        </authorList>
    </citation>
    <scope>NUCLEOTIDE SEQUENCE [LARGE SCALE GENOMIC DNA]</scope>
    <source>
        <strain evidence="7 8">CCMP1335</strain>
    </source>
</reference>
<dbReference type="Gene3D" id="2.70.210.12">
    <property type="entry name" value="GTP1/OBG domain"/>
    <property type="match status" value="1"/>
</dbReference>
<proteinExistence type="predicted"/>
<accession>B8C4T3</accession>
<feature type="domain" description="OBG-type G" evidence="5">
    <location>
        <begin position="349"/>
        <end position="553"/>
    </location>
</feature>
<dbReference type="KEGG" id="tps:THAPSDRAFT_6606"/>
<feature type="compositionally biased region" description="Polar residues" evidence="3">
    <location>
        <begin position="161"/>
        <end position="172"/>
    </location>
</feature>
<feature type="region of interest" description="Disordered" evidence="3">
    <location>
        <begin position="311"/>
        <end position="337"/>
    </location>
</feature>
<keyword evidence="4" id="KW-1133">Transmembrane helix</keyword>
<dbReference type="GO" id="GO:0005739">
    <property type="term" value="C:mitochondrion"/>
    <property type="evidence" value="ECO:0000318"/>
    <property type="project" value="GO_Central"/>
</dbReference>
<feature type="region of interest" description="Disordered" evidence="3">
    <location>
        <begin position="208"/>
        <end position="234"/>
    </location>
</feature>
<protein>
    <recommendedName>
        <fullName evidence="9">OBG-type G domain-containing protein</fullName>
    </recommendedName>
</protein>
<feature type="domain" description="Obg" evidence="6">
    <location>
        <begin position="142"/>
        <end position="348"/>
    </location>
</feature>
<evidence type="ECO:0000259" key="5">
    <source>
        <dbReference type="PROSITE" id="PS51710"/>
    </source>
</evidence>
<dbReference type="PROSITE" id="PS51883">
    <property type="entry name" value="OBG"/>
    <property type="match status" value="1"/>
</dbReference>
<reference evidence="7 8" key="1">
    <citation type="journal article" date="2004" name="Science">
        <title>The genome of the diatom Thalassiosira pseudonana: ecology, evolution, and metabolism.</title>
        <authorList>
            <person name="Armbrust E.V."/>
            <person name="Berges J.A."/>
            <person name="Bowler C."/>
            <person name="Green B.R."/>
            <person name="Martinez D."/>
            <person name="Putnam N.H."/>
            <person name="Zhou S."/>
            <person name="Allen A.E."/>
            <person name="Apt K.E."/>
            <person name="Bechner M."/>
            <person name="Brzezinski M.A."/>
            <person name="Chaal B.K."/>
            <person name="Chiovitti A."/>
            <person name="Davis A.K."/>
            <person name="Demarest M.S."/>
            <person name="Detter J.C."/>
            <person name="Glavina T."/>
            <person name="Goodstein D."/>
            <person name="Hadi M.Z."/>
            <person name="Hellsten U."/>
            <person name="Hildebrand M."/>
            <person name="Jenkins B.D."/>
            <person name="Jurka J."/>
            <person name="Kapitonov V.V."/>
            <person name="Kroger N."/>
            <person name="Lau W.W."/>
            <person name="Lane T.W."/>
            <person name="Larimer F.W."/>
            <person name="Lippmeier J.C."/>
            <person name="Lucas S."/>
            <person name="Medina M."/>
            <person name="Montsant A."/>
            <person name="Obornik M."/>
            <person name="Parker M.S."/>
            <person name="Palenik B."/>
            <person name="Pazour G.J."/>
            <person name="Richardson P.M."/>
            <person name="Rynearson T.A."/>
            <person name="Saito M.A."/>
            <person name="Schwartz D.C."/>
            <person name="Thamatrakoln K."/>
            <person name="Valentin K."/>
            <person name="Vardi A."/>
            <person name="Wilkerson F.P."/>
            <person name="Rokhsar D.S."/>
        </authorList>
    </citation>
    <scope>NUCLEOTIDE SEQUENCE [LARGE SCALE GENOMIC DNA]</scope>
    <source>
        <strain evidence="7 8">CCMP1335</strain>
    </source>
</reference>
<feature type="compositionally biased region" description="Gly residues" evidence="3">
    <location>
        <begin position="210"/>
        <end position="229"/>
    </location>
</feature>
<dbReference type="InParanoid" id="B8C4T3"/>
<dbReference type="GO" id="GO:0003924">
    <property type="term" value="F:GTPase activity"/>
    <property type="evidence" value="ECO:0000318"/>
    <property type="project" value="GO_Central"/>
</dbReference>
<feature type="transmembrane region" description="Helical" evidence="4">
    <location>
        <begin position="76"/>
        <end position="96"/>
    </location>
</feature>
<dbReference type="InterPro" id="IPR027417">
    <property type="entry name" value="P-loop_NTPase"/>
</dbReference>
<feature type="region of interest" description="Disordered" evidence="3">
    <location>
        <begin position="161"/>
        <end position="185"/>
    </location>
</feature>
<evidence type="ECO:0000259" key="6">
    <source>
        <dbReference type="PROSITE" id="PS51883"/>
    </source>
</evidence>
<keyword evidence="2" id="KW-0342">GTP-binding</keyword>
<dbReference type="Proteomes" id="UP000001449">
    <property type="component" value="Chromosome 6"/>
</dbReference>
<evidence type="ECO:0000313" key="8">
    <source>
        <dbReference type="Proteomes" id="UP000001449"/>
    </source>
</evidence>
<dbReference type="Pfam" id="PF01018">
    <property type="entry name" value="GTP1_OBG"/>
    <property type="match status" value="1"/>
</dbReference>
<feature type="compositionally biased region" description="Gly residues" evidence="3">
    <location>
        <begin position="175"/>
        <end position="184"/>
    </location>
</feature>